<dbReference type="SUPFAM" id="SSF103473">
    <property type="entry name" value="MFS general substrate transporter"/>
    <property type="match status" value="1"/>
</dbReference>
<evidence type="ECO:0000256" key="4">
    <source>
        <dbReference type="ARBA" id="ARBA00023136"/>
    </source>
</evidence>
<dbReference type="RefSeq" id="WP_064231503.1">
    <property type="nucleotide sequence ID" value="NZ_LVZK01000001.1"/>
</dbReference>
<dbReference type="STRING" id="1823756.A4H34_07045"/>
<dbReference type="InterPro" id="IPR036259">
    <property type="entry name" value="MFS_trans_sf"/>
</dbReference>
<evidence type="ECO:0000256" key="3">
    <source>
        <dbReference type="ARBA" id="ARBA00022989"/>
    </source>
</evidence>
<feature type="transmembrane region" description="Helical" evidence="5">
    <location>
        <begin position="243"/>
        <end position="263"/>
    </location>
</feature>
<feature type="transmembrane region" description="Helical" evidence="5">
    <location>
        <begin position="405"/>
        <end position="428"/>
    </location>
</feature>
<dbReference type="InterPro" id="IPR020846">
    <property type="entry name" value="MFS_dom"/>
</dbReference>
<proteinExistence type="predicted"/>
<dbReference type="Proteomes" id="UP000078368">
    <property type="component" value="Unassembled WGS sequence"/>
</dbReference>
<reference evidence="7 8" key="1">
    <citation type="submission" date="2016-04" db="EMBL/GenBank/DDBJ databases">
        <title>Peptidophaga gingivicola gen. nov., sp. nov., isolated from human subgingival plaque.</title>
        <authorList>
            <person name="Beall C.J."/>
            <person name="Mokrzan E.M."/>
            <person name="Griffen A.L."/>
            <person name="Leys E.J."/>
        </authorList>
    </citation>
    <scope>NUCLEOTIDE SEQUENCE [LARGE SCALE GENOMIC DNA]</scope>
    <source>
        <strain evidence="7 8">BA112</strain>
    </source>
</reference>
<feature type="transmembrane region" description="Helical" evidence="5">
    <location>
        <begin position="89"/>
        <end position="109"/>
    </location>
</feature>
<feature type="transmembrane region" description="Helical" evidence="5">
    <location>
        <begin position="24"/>
        <end position="47"/>
    </location>
</feature>
<feature type="transmembrane region" description="Helical" evidence="5">
    <location>
        <begin position="340"/>
        <end position="360"/>
    </location>
</feature>
<keyword evidence="4 5" id="KW-0472">Membrane</keyword>
<dbReference type="PANTHER" id="PTHR23501">
    <property type="entry name" value="MAJOR FACILITATOR SUPERFAMILY"/>
    <property type="match status" value="1"/>
</dbReference>
<feature type="transmembrane region" description="Helical" evidence="5">
    <location>
        <begin position="176"/>
        <end position="197"/>
    </location>
</feature>
<dbReference type="GO" id="GO:0005886">
    <property type="term" value="C:plasma membrane"/>
    <property type="evidence" value="ECO:0007669"/>
    <property type="project" value="UniProtKB-SubCell"/>
</dbReference>
<feature type="transmembrane region" description="Helical" evidence="5">
    <location>
        <begin position="275"/>
        <end position="298"/>
    </location>
</feature>
<dbReference type="GO" id="GO:0022857">
    <property type="term" value="F:transmembrane transporter activity"/>
    <property type="evidence" value="ECO:0007669"/>
    <property type="project" value="InterPro"/>
</dbReference>
<dbReference type="AlphaFoldDB" id="A0A179B671"/>
<feature type="domain" description="Major facilitator superfamily (MFS) profile" evidence="6">
    <location>
        <begin position="15"/>
        <end position="462"/>
    </location>
</feature>
<gene>
    <name evidence="7" type="ORF">A4H34_07045</name>
</gene>
<dbReference type="Gene3D" id="1.20.1250.20">
    <property type="entry name" value="MFS general substrate transporter like domains"/>
    <property type="match status" value="1"/>
</dbReference>
<feature type="transmembrane region" description="Helical" evidence="5">
    <location>
        <begin position="148"/>
        <end position="170"/>
    </location>
</feature>
<dbReference type="Pfam" id="PF07690">
    <property type="entry name" value="MFS_1"/>
    <property type="match status" value="1"/>
</dbReference>
<comment type="subcellular location">
    <subcellularLocation>
        <location evidence="1">Cell membrane</location>
        <topology evidence="1">Multi-pass membrane protein</topology>
    </subcellularLocation>
</comment>
<dbReference type="PROSITE" id="PS50850">
    <property type="entry name" value="MFS"/>
    <property type="match status" value="1"/>
</dbReference>
<comment type="caution">
    <text evidence="7">The sequence shown here is derived from an EMBL/GenBank/DDBJ whole genome shotgun (WGS) entry which is preliminary data.</text>
</comment>
<accession>A0A179B671</accession>
<feature type="transmembrane region" description="Helical" evidence="5">
    <location>
        <begin position="366"/>
        <end position="393"/>
    </location>
</feature>
<dbReference type="Gene3D" id="1.20.1720.10">
    <property type="entry name" value="Multidrug resistance protein D"/>
    <property type="match status" value="1"/>
</dbReference>
<evidence type="ECO:0000259" key="6">
    <source>
        <dbReference type="PROSITE" id="PS50850"/>
    </source>
</evidence>
<feature type="transmembrane region" description="Helical" evidence="5">
    <location>
        <begin position="310"/>
        <end position="328"/>
    </location>
</feature>
<keyword evidence="8" id="KW-1185">Reference proteome</keyword>
<feature type="transmembrane region" description="Helical" evidence="5">
    <location>
        <begin position="59"/>
        <end position="82"/>
    </location>
</feature>
<evidence type="ECO:0000256" key="5">
    <source>
        <dbReference type="SAM" id="Phobius"/>
    </source>
</evidence>
<feature type="transmembrane region" description="Helical" evidence="5">
    <location>
        <begin position="434"/>
        <end position="454"/>
    </location>
</feature>
<feature type="transmembrane region" description="Helical" evidence="5">
    <location>
        <begin position="209"/>
        <end position="231"/>
    </location>
</feature>
<evidence type="ECO:0000313" key="8">
    <source>
        <dbReference type="Proteomes" id="UP000078368"/>
    </source>
</evidence>
<protein>
    <recommendedName>
        <fullName evidence="6">Major facilitator superfamily (MFS) profile domain-containing protein</fullName>
    </recommendedName>
</protein>
<dbReference type="EMBL" id="LVZK01000001">
    <property type="protein sequence ID" value="OAP86859.1"/>
    <property type="molecule type" value="Genomic_DNA"/>
</dbReference>
<sequence length="480" mass="50566">MEKEHTKTPRSLANAYLSPVVERLFTWLTVGCVSLIAFEAVAVGTAMPTVADKLDGQNLYALAMGIPLAAQLVTTALAGLWCDARSSQACLLVGLGVLSAGLTVCTAAPTMELFVVGRTVQGLGGGMCIVPLYSILGSHVRPDRQGRIFAMISGAWILPSMVGPVVAGWMVESLNWRAVFGCVPVLFLLGLPLLLVVLKRLPKTDPGPLVGWTGIMIPSVLTGASIAGLQILSGTPPEKFTGAVYAAVVLTGVLTFVFIRPLLPRGTYVARRGLASTILMRGLSSGTLLGTEAFLPLLLQKIHGWRPTEAGFILTVGSITWALGSWIQGRISSPDLRRNIASLGTTFQLCGILVVVPASFYRFSPWLVVAGWSLAGLGMGLVFSAMAVHALAMTPKRRQGTTSSAIQLADTLGFSFCVAVVGLVYAIVMPAQEWAFAASVGTMALLSAVSLIVVRRTVPHPGSEEEAQLQSSARAIESVV</sequence>
<evidence type="ECO:0000256" key="1">
    <source>
        <dbReference type="ARBA" id="ARBA00004651"/>
    </source>
</evidence>
<keyword evidence="3 5" id="KW-1133">Transmembrane helix</keyword>
<feature type="transmembrane region" description="Helical" evidence="5">
    <location>
        <begin position="115"/>
        <end position="136"/>
    </location>
</feature>
<evidence type="ECO:0000256" key="2">
    <source>
        <dbReference type="ARBA" id="ARBA00022692"/>
    </source>
</evidence>
<keyword evidence="2 5" id="KW-0812">Transmembrane</keyword>
<dbReference type="InterPro" id="IPR011701">
    <property type="entry name" value="MFS"/>
</dbReference>
<name>A0A179B671_9ACTO</name>
<dbReference type="PANTHER" id="PTHR23501:SF154">
    <property type="entry name" value="MULTIDRUG-EFFLUX TRANSPORTER RV1634-RELATED"/>
    <property type="match status" value="1"/>
</dbReference>
<evidence type="ECO:0000313" key="7">
    <source>
        <dbReference type="EMBL" id="OAP86859.1"/>
    </source>
</evidence>
<organism evidence="7 8">
    <name type="scientific">Peptidiphaga gingivicola</name>
    <dbReference type="NCBI Taxonomy" id="2741497"/>
    <lineage>
        <taxon>Bacteria</taxon>
        <taxon>Bacillati</taxon>
        <taxon>Actinomycetota</taxon>
        <taxon>Actinomycetes</taxon>
        <taxon>Actinomycetales</taxon>
        <taxon>Actinomycetaceae</taxon>
        <taxon>Peptidiphaga</taxon>
    </lineage>
</organism>